<evidence type="ECO:0000313" key="2">
    <source>
        <dbReference type="Proteomes" id="UP000315423"/>
    </source>
</evidence>
<accession>A0AC61S9I2</accession>
<protein>
    <submittedName>
        <fullName evidence="1">Uncharacterized protein</fullName>
    </submittedName>
</protein>
<dbReference type="Proteomes" id="UP000315423">
    <property type="component" value="Unassembled WGS sequence"/>
</dbReference>
<gene>
    <name evidence="1" type="ORF">C5S46_07675</name>
</gene>
<proteinExistence type="predicted"/>
<name>A0AC61S9I2_9EURY</name>
<sequence>MTIFKGDNMGQNIISKKFYKFLPITAFIAIGIVGIIMFYPSSELPATIGIMSILLGVIYGACMGWIGIIGYQIKKTNKIDRFKFIIAVILSAPPYLGIFYLIIKVPEKWDVCLLAGSAMLIGSGLFLFIWYMSHNRKSIRRSDKQSIH</sequence>
<dbReference type="EMBL" id="QYBA01000263">
    <property type="protein sequence ID" value="TKY91089.1"/>
    <property type="molecule type" value="Genomic_DNA"/>
</dbReference>
<comment type="caution">
    <text evidence="1">The sequence shown here is derived from an EMBL/GenBank/DDBJ whole genome shotgun (WGS) entry which is preliminary data.</text>
</comment>
<reference evidence="1" key="1">
    <citation type="submission" date="2018-09" db="EMBL/GenBank/DDBJ databases">
        <title>A genomic encyclopedia of anaerobic methanotrophic archaea.</title>
        <authorList>
            <person name="Skennerton C.T."/>
            <person name="Chadwick G.L."/>
            <person name="Laso-Perez R."/>
            <person name="Leu A.O."/>
            <person name="Speth D.R."/>
            <person name="Yu H."/>
            <person name="Morgan-Lang C."/>
            <person name="Hatzenpichler R."/>
            <person name="Goudeau D."/>
            <person name="Malmstrom R."/>
            <person name="Woyke T."/>
            <person name="Hallam S."/>
            <person name="Tyson G.W."/>
            <person name="Wegener G."/>
            <person name="Boetius A."/>
            <person name="Orphan V.J."/>
        </authorList>
    </citation>
    <scope>NUCLEOTIDE SEQUENCE</scope>
    <source>
        <strain evidence="1">CONS3730D10UFb2</strain>
    </source>
</reference>
<evidence type="ECO:0000313" key="1">
    <source>
        <dbReference type="EMBL" id="TKY91089.1"/>
    </source>
</evidence>
<organism evidence="1 2">
    <name type="scientific">Candidatus Methanomarinus sp</name>
    <dbReference type="NCBI Taxonomy" id="3386244"/>
    <lineage>
        <taxon>Archaea</taxon>
        <taxon>Methanobacteriati</taxon>
        <taxon>Methanobacteriota</taxon>
        <taxon>Stenosarchaea group</taxon>
        <taxon>Methanomicrobia</taxon>
        <taxon>Methanosarcinales</taxon>
        <taxon>ANME-2 cluster</taxon>
        <taxon>Candidatus Methanocomedenaceae</taxon>
        <taxon>Candidatus Methanomarinus</taxon>
    </lineage>
</organism>